<feature type="domain" description="DSBA-like thioredoxin" evidence="1">
    <location>
        <begin position="6"/>
        <end position="208"/>
    </location>
</feature>
<dbReference type="PANTHER" id="PTHR13887:SF41">
    <property type="entry name" value="THIOREDOXIN SUPERFAMILY PROTEIN"/>
    <property type="match status" value="1"/>
</dbReference>
<dbReference type="InterPro" id="IPR001853">
    <property type="entry name" value="DSBA-like_thioredoxin_dom"/>
</dbReference>
<evidence type="ECO:0000313" key="3">
    <source>
        <dbReference type="Proteomes" id="UP001174932"/>
    </source>
</evidence>
<organism evidence="2 3">
    <name type="scientific">Rhizobium alvei</name>
    <dbReference type="NCBI Taxonomy" id="1132659"/>
    <lineage>
        <taxon>Bacteria</taxon>
        <taxon>Pseudomonadati</taxon>
        <taxon>Pseudomonadota</taxon>
        <taxon>Alphaproteobacteria</taxon>
        <taxon>Hyphomicrobiales</taxon>
        <taxon>Rhizobiaceae</taxon>
        <taxon>Rhizobium/Agrobacterium group</taxon>
        <taxon>Rhizobium</taxon>
    </lineage>
</organism>
<dbReference type="InterPro" id="IPR036249">
    <property type="entry name" value="Thioredoxin-like_sf"/>
</dbReference>
<dbReference type="PANTHER" id="PTHR13887">
    <property type="entry name" value="GLUTATHIONE S-TRANSFERASE KAPPA"/>
    <property type="match status" value="1"/>
</dbReference>
<proteinExistence type="predicted"/>
<dbReference type="RefSeq" id="WP_304376041.1">
    <property type="nucleotide sequence ID" value="NZ_JAUOZU010000006.1"/>
</dbReference>
<sequence>MKSLKIDIYSDVVCPWCYLGQKRLQLALEGLSDKIAAEIEWRPFQLDPNVPDEGYDTFDYLARKIGGRDQVSRSHAMLKSLGEEIGLPFELEKAKVFPNTFAAHRLLHLAGQEGAAVQDKVAQALFRANFVEGKNVADRDVLLAIAADAGLPGDRVSAYLDSDEDVAELKADMDRAHSLGITGVPFFVVDGKYAISGAQNVEVFANALNQIADMK</sequence>
<dbReference type="Pfam" id="PF01323">
    <property type="entry name" value="DSBA"/>
    <property type="match status" value="1"/>
</dbReference>
<dbReference type="Gene3D" id="3.40.30.10">
    <property type="entry name" value="Glutaredoxin"/>
    <property type="match status" value="1"/>
</dbReference>
<dbReference type="CDD" id="cd03024">
    <property type="entry name" value="DsbA_FrnE"/>
    <property type="match status" value="1"/>
</dbReference>
<keyword evidence="3" id="KW-1185">Reference proteome</keyword>
<reference evidence="2" key="2">
    <citation type="submission" date="2023-07" db="EMBL/GenBank/DDBJ databases">
        <authorList>
            <person name="Shen H."/>
        </authorList>
    </citation>
    <scope>NUCLEOTIDE SEQUENCE</scope>
    <source>
        <strain evidence="2">TNR-22</strain>
    </source>
</reference>
<dbReference type="Proteomes" id="UP001174932">
    <property type="component" value="Unassembled WGS sequence"/>
</dbReference>
<name>A0ABT8YLC5_9HYPH</name>
<dbReference type="EMBL" id="JAUOZU010000006">
    <property type="protein sequence ID" value="MDO6964133.1"/>
    <property type="molecule type" value="Genomic_DNA"/>
</dbReference>
<evidence type="ECO:0000259" key="1">
    <source>
        <dbReference type="Pfam" id="PF01323"/>
    </source>
</evidence>
<accession>A0ABT8YLC5</accession>
<gene>
    <name evidence="2" type="ORF">Q4481_09205</name>
</gene>
<protein>
    <submittedName>
        <fullName evidence="2">DsbA family oxidoreductase</fullName>
    </submittedName>
</protein>
<dbReference type="SUPFAM" id="SSF52833">
    <property type="entry name" value="Thioredoxin-like"/>
    <property type="match status" value="1"/>
</dbReference>
<comment type="caution">
    <text evidence="2">The sequence shown here is derived from an EMBL/GenBank/DDBJ whole genome shotgun (WGS) entry which is preliminary data.</text>
</comment>
<evidence type="ECO:0000313" key="2">
    <source>
        <dbReference type="EMBL" id="MDO6964133.1"/>
    </source>
</evidence>
<reference evidence="2" key="1">
    <citation type="journal article" date="2015" name="Int. J. Syst. Evol. Microbiol.">
        <title>Rhizobium alvei sp. nov., isolated from a freshwater river.</title>
        <authorList>
            <person name="Sheu S.Y."/>
            <person name="Huang H.W."/>
            <person name="Young C.C."/>
            <person name="Chen W.M."/>
        </authorList>
    </citation>
    <scope>NUCLEOTIDE SEQUENCE</scope>
    <source>
        <strain evidence="2">TNR-22</strain>
    </source>
</reference>